<feature type="region of interest" description="Disordered" evidence="23">
    <location>
        <begin position="54"/>
        <end position="79"/>
    </location>
</feature>
<dbReference type="InterPro" id="IPR056335">
    <property type="entry name" value="BBS7_hairpin"/>
</dbReference>
<dbReference type="Gene3D" id="1.10.340.70">
    <property type="match status" value="1"/>
</dbReference>
<dbReference type="InterPro" id="IPR054465">
    <property type="entry name" value="Integrase_p58-like_C"/>
</dbReference>
<dbReference type="InterPro" id="IPR012337">
    <property type="entry name" value="RNaseH-like_sf"/>
</dbReference>
<feature type="transmembrane region" description="Helical" evidence="24">
    <location>
        <begin position="1614"/>
        <end position="1640"/>
    </location>
</feature>
<evidence type="ECO:0000256" key="18">
    <source>
        <dbReference type="ARBA" id="ARBA00025821"/>
    </source>
</evidence>
<keyword evidence="9" id="KW-0255">Endonuclease</keyword>
<evidence type="ECO:0000256" key="19">
    <source>
        <dbReference type="ARBA" id="ARBA00039658"/>
    </source>
</evidence>
<dbReference type="GO" id="GO:0006508">
    <property type="term" value="P:proteolysis"/>
    <property type="evidence" value="ECO:0007669"/>
    <property type="project" value="InterPro"/>
</dbReference>
<keyword evidence="17" id="KW-0131">Cell cycle</keyword>
<dbReference type="Gene3D" id="3.10.20.370">
    <property type="match status" value="1"/>
</dbReference>
<dbReference type="Pfam" id="PF00134">
    <property type="entry name" value="Cyclin_N"/>
    <property type="match status" value="1"/>
</dbReference>
<name>A0A4V6ANB5_COLLU</name>
<dbReference type="Pfam" id="PF17919">
    <property type="entry name" value="RT_RNaseH_2"/>
    <property type="match status" value="1"/>
</dbReference>
<organism evidence="27 28">
    <name type="scientific">Collichthys lucidus</name>
    <name type="common">Big head croaker</name>
    <name type="synonym">Sciaena lucida</name>
    <dbReference type="NCBI Taxonomy" id="240159"/>
    <lineage>
        <taxon>Eukaryota</taxon>
        <taxon>Metazoa</taxon>
        <taxon>Chordata</taxon>
        <taxon>Craniata</taxon>
        <taxon>Vertebrata</taxon>
        <taxon>Euteleostomi</taxon>
        <taxon>Actinopterygii</taxon>
        <taxon>Neopterygii</taxon>
        <taxon>Teleostei</taxon>
        <taxon>Neoteleostei</taxon>
        <taxon>Acanthomorphata</taxon>
        <taxon>Eupercaria</taxon>
        <taxon>Sciaenidae</taxon>
        <taxon>Collichthys</taxon>
    </lineage>
</organism>
<dbReference type="EC" id="3.1.26.4" evidence="4"/>
<dbReference type="STRING" id="240159.A0A4V6ANB5"/>
<evidence type="ECO:0000256" key="21">
    <source>
        <dbReference type="RuleBase" id="RU000383"/>
    </source>
</evidence>
<dbReference type="CDD" id="cd09274">
    <property type="entry name" value="RNase_HI_RT_Ty3"/>
    <property type="match status" value="1"/>
</dbReference>
<dbReference type="InterPro" id="IPR050951">
    <property type="entry name" value="Retrovirus_Pol_polyprotein"/>
</dbReference>
<keyword evidence="14" id="KW-0695">RNA-directed DNA polymerase</keyword>
<dbReference type="InterPro" id="IPR036397">
    <property type="entry name" value="RNaseH_sf"/>
</dbReference>
<dbReference type="GO" id="GO:0004523">
    <property type="term" value="F:RNA-DNA hybrid ribonuclease activity"/>
    <property type="evidence" value="ECO:0007669"/>
    <property type="project" value="UniProtKB-EC"/>
</dbReference>
<dbReference type="PROSITE" id="PS50994">
    <property type="entry name" value="INTEGRASE"/>
    <property type="match status" value="1"/>
</dbReference>
<dbReference type="CDD" id="cd20561">
    <property type="entry name" value="CYCLIN_CCNA2_rpt1"/>
    <property type="match status" value="1"/>
</dbReference>
<keyword evidence="6" id="KW-0808">Transferase</keyword>
<dbReference type="GO" id="GO:0016020">
    <property type="term" value="C:membrane"/>
    <property type="evidence" value="ECO:0007669"/>
    <property type="project" value="InterPro"/>
</dbReference>
<dbReference type="CDD" id="cd01647">
    <property type="entry name" value="RT_LTR"/>
    <property type="match status" value="1"/>
</dbReference>
<feature type="domain" description="Integrase catalytic" evidence="26">
    <location>
        <begin position="1193"/>
        <end position="1352"/>
    </location>
</feature>
<dbReference type="FunFam" id="3.30.70.270:FF:000020">
    <property type="entry name" value="Transposon Tf2-6 polyprotein-like Protein"/>
    <property type="match status" value="1"/>
</dbReference>
<feature type="compositionally biased region" description="Basic residues" evidence="23">
    <location>
        <begin position="1541"/>
        <end position="1551"/>
    </location>
</feature>
<dbReference type="Pfam" id="PF02984">
    <property type="entry name" value="Cyclin_C"/>
    <property type="match status" value="1"/>
</dbReference>
<dbReference type="InterPro" id="IPR013763">
    <property type="entry name" value="Cyclin-like_dom"/>
</dbReference>
<feature type="region of interest" description="Disordered" evidence="23">
    <location>
        <begin position="472"/>
        <end position="529"/>
    </location>
</feature>
<evidence type="ECO:0000256" key="6">
    <source>
        <dbReference type="ARBA" id="ARBA00022679"/>
    </source>
</evidence>
<dbReference type="InterPro" id="IPR006671">
    <property type="entry name" value="Cyclin_N"/>
</dbReference>
<dbReference type="GO" id="GO:0003964">
    <property type="term" value="F:RNA-directed DNA polymerase activity"/>
    <property type="evidence" value="ECO:0007669"/>
    <property type="project" value="UniProtKB-KW"/>
</dbReference>
<evidence type="ECO:0000259" key="26">
    <source>
        <dbReference type="PROSITE" id="PS50994"/>
    </source>
</evidence>
<evidence type="ECO:0000256" key="12">
    <source>
        <dbReference type="ARBA" id="ARBA00022884"/>
    </source>
</evidence>
<dbReference type="Gene3D" id="3.30.70.270">
    <property type="match status" value="2"/>
</dbReference>
<evidence type="ECO:0000313" key="27">
    <source>
        <dbReference type="EMBL" id="TKS72052.1"/>
    </source>
</evidence>
<keyword evidence="16" id="KW-0511">Multifunctional enzyme</keyword>
<evidence type="ECO:0000256" key="2">
    <source>
        <dbReference type="ARBA" id="ARBA00006955"/>
    </source>
</evidence>
<dbReference type="SUPFAM" id="SSF50630">
    <property type="entry name" value="Acid proteases"/>
    <property type="match status" value="1"/>
</dbReference>
<dbReference type="Pfam" id="PF00078">
    <property type="entry name" value="RVT_1"/>
    <property type="match status" value="1"/>
</dbReference>
<evidence type="ECO:0000256" key="15">
    <source>
        <dbReference type="ARBA" id="ARBA00023127"/>
    </source>
</evidence>
<dbReference type="InterPro" id="IPR036915">
    <property type="entry name" value="Cyclin-like_sf"/>
</dbReference>
<evidence type="ECO:0000256" key="4">
    <source>
        <dbReference type="ARBA" id="ARBA00012180"/>
    </source>
</evidence>
<protein>
    <recommendedName>
        <fullName evidence="20">G2/mitotic-specific cyclin-B2</fullName>
        <ecNumber evidence="4">3.1.26.4</ecNumber>
    </recommendedName>
    <alternativeName>
        <fullName evidence="19">Gypsy retrotransposon integrase-like protein 1</fullName>
    </alternativeName>
</protein>
<dbReference type="Pfam" id="PF17921">
    <property type="entry name" value="Integrase_H2C2"/>
    <property type="match status" value="1"/>
</dbReference>
<keyword evidence="11" id="KW-0460">Magnesium</keyword>
<proteinExistence type="inferred from homology"/>
<evidence type="ECO:0000256" key="20">
    <source>
        <dbReference type="ARBA" id="ARBA00040980"/>
    </source>
</evidence>
<dbReference type="Pfam" id="PF23361">
    <property type="entry name" value="BBS7_pf"/>
    <property type="match status" value="1"/>
</dbReference>
<evidence type="ECO:0000256" key="1">
    <source>
        <dbReference type="ARBA" id="ARBA00003222"/>
    </source>
</evidence>
<evidence type="ECO:0000256" key="7">
    <source>
        <dbReference type="ARBA" id="ARBA00022695"/>
    </source>
</evidence>
<dbReference type="Pfam" id="PF22938">
    <property type="entry name" value="Integrase_p58_C"/>
    <property type="match status" value="1"/>
</dbReference>
<feature type="region of interest" description="Disordered" evidence="23">
    <location>
        <begin position="2355"/>
        <end position="2376"/>
    </location>
</feature>
<evidence type="ECO:0000256" key="17">
    <source>
        <dbReference type="ARBA" id="ARBA00023306"/>
    </source>
</evidence>
<keyword evidence="7" id="KW-0548">Nucleotidyltransferase</keyword>
<keyword evidence="15 21" id="KW-0195">Cyclin</keyword>
<dbReference type="InterPro" id="IPR001969">
    <property type="entry name" value="Aspartic_peptidase_AS"/>
</dbReference>
<dbReference type="GO" id="GO:0003723">
    <property type="term" value="F:RNA binding"/>
    <property type="evidence" value="ECO:0007669"/>
    <property type="project" value="UniProtKB-KW"/>
</dbReference>
<keyword evidence="8" id="KW-0540">Nuclease</keyword>
<evidence type="ECO:0000256" key="10">
    <source>
        <dbReference type="ARBA" id="ARBA00022801"/>
    </source>
</evidence>
<dbReference type="Pfam" id="PF16500">
    <property type="entry name" value="Cyclin_N2"/>
    <property type="match status" value="1"/>
</dbReference>
<comment type="subunit">
    <text evidence="18">Interacts with the CDK1 protein kinase to form a serine/threonine kinase holoenzyme complex also known as maturation promoting factor (MPF). The cyclin subunit imparts substrate specificity to the complex.</text>
</comment>
<evidence type="ECO:0000256" key="11">
    <source>
        <dbReference type="ARBA" id="ARBA00022842"/>
    </source>
</evidence>
<keyword evidence="28" id="KW-1185">Reference proteome</keyword>
<keyword evidence="5" id="KW-0132">Cell division</keyword>
<dbReference type="Pfam" id="PF13650">
    <property type="entry name" value="Asp_protease_2"/>
    <property type="match status" value="1"/>
</dbReference>
<feature type="region of interest" description="Disordered" evidence="23">
    <location>
        <begin position="1534"/>
        <end position="1554"/>
    </location>
</feature>
<dbReference type="PROSITE" id="PS00141">
    <property type="entry name" value="ASP_PROTEASE"/>
    <property type="match status" value="1"/>
</dbReference>
<keyword evidence="24" id="KW-0812">Transmembrane</keyword>
<dbReference type="GO" id="GO:0015074">
    <property type="term" value="P:DNA integration"/>
    <property type="evidence" value="ECO:0007669"/>
    <property type="project" value="UniProtKB-KW"/>
</dbReference>
<dbReference type="InterPro" id="IPR005344">
    <property type="entry name" value="TMEM33/Pom33"/>
</dbReference>
<keyword evidence="22" id="KW-0175">Coiled coil</keyword>
<dbReference type="InterPro" id="IPR032447">
    <property type="entry name" value="Cyclin-A_N"/>
</dbReference>
<dbReference type="Gene3D" id="3.30.420.10">
    <property type="entry name" value="Ribonuclease H-like superfamily/Ribonuclease H"/>
    <property type="match status" value="1"/>
</dbReference>
<dbReference type="PROSITE" id="PS50878">
    <property type="entry name" value="RT_POL"/>
    <property type="match status" value="1"/>
</dbReference>
<dbReference type="FunFam" id="3.10.20.370:FF:000001">
    <property type="entry name" value="Retrovirus-related Pol polyprotein from transposon 17.6-like protein"/>
    <property type="match status" value="1"/>
</dbReference>
<dbReference type="SMART" id="SM01332">
    <property type="entry name" value="Cyclin_C"/>
    <property type="match status" value="1"/>
</dbReference>
<dbReference type="Gene3D" id="1.10.472.10">
    <property type="entry name" value="Cyclin-like"/>
    <property type="match status" value="2"/>
</dbReference>
<dbReference type="InterPro" id="IPR041577">
    <property type="entry name" value="RT_RNaseH_2"/>
</dbReference>
<dbReference type="Pfam" id="PF23349">
    <property type="entry name" value="BBS7_hp"/>
    <property type="match status" value="1"/>
</dbReference>
<dbReference type="InterPro" id="IPR004367">
    <property type="entry name" value="Cyclin_C-dom"/>
</dbReference>
<dbReference type="SMART" id="SM00385">
    <property type="entry name" value="CYCLIN"/>
    <property type="match status" value="2"/>
</dbReference>
<dbReference type="PANTHER" id="PTHR37984">
    <property type="entry name" value="PROTEIN CBG26694"/>
    <property type="match status" value="1"/>
</dbReference>
<dbReference type="Pfam" id="PF03661">
    <property type="entry name" value="TMEM33_Pom33"/>
    <property type="match status" value="1"/>
</dbReference>
<dbReference type="FunFam" id="3.30.420.10:FF:000032">
    <property type="entry name" value="Retrovirus-related Pol polyprotein from transposon 297-like Protein"/>
    <property type="match status" value="1"/>
</dbReference>
<evidence type="ECO:0000313" key="28">
    <source>
        <dbReference type="Proteomes" id="UP000298787"/>
    </source>
</evidence>
<dbReference type="InterPro" id="IPR000477">
    <property type="entry name" value="RT_dom"/>
</dbReference>
<evidence type="ECO:0000256" key="22">
    <source>
        <dbReference type="SAM" id="Coils"/>
    </source>
</evidence>
<accession>A0A4V6ANB5</accession>
<dbReference type="InterPro" id="IPR001584">
    <property type="entry name" value="Integrase_cat-core"/>
</dbReference>
<dbReference type="Gene3D" id="2.40.70.10">
    <property type="entry name" value="Acid Proteases"/>
    <property type="match status" value="1"/>
</dbReference>
<feature type="compositionally biased region" description="Polar residues" evidence="23">
    <location>
        <begin position="1492"/>
        <end position="1519"/>
    </location>
</feature>
<keyword evidence="10" id="KW-0378">Hydrolase</keyword>
<dbReference type="InterPro" id="IPR056334">
    <property type="entry name" value="BBS7_GAE_dom"/>
</dbReference>
<dbReference type="Proteomes" id="UP000298787">
    <property type="component" value="Chromosome 6"/>
</dbReference>
<dbReference type="SUPFAM" id="SSF53098">
    <property type="entry name" value="Ribonuclease H-like"/>
    <property type="match status" value="1"/>
</dbReference>
<keyword evidence="24" id="KW-1133">Transmembrane helix</keyword>
<feature type="region of interest" description="Disordered" evidence="23">
    <location>
        <begin position="1468"/>
        <end position="1519"/>
    </location>
</feature>
<dbReference type="Pfam" id="PF23360">
    <property type="entry name" value="BBS7_GAE"/>
    <property type="match status" value="2"/>
</dbReference>
<dbReference type="GO" id="GO:0051301">
    <property type="term" value="P:cell division"/>
    <property type="evidence" value="ECO:0007669"/>
    <property type="project" value="UniProtKB-KW"/>
</dbReference>
<dbReference type="InterPro" id="IPR043502">
    <property type="entry name" value="DNA/RNA_pol_sf"/>
</dbReference>
<dbReference type="FunFam" id="1.10.472.10:FF:000001">
    <property type="entry name" value="G2/mitotic-specific cyclin"/>
    <property type="match status" value="1"/>
</dbReference>
<keyword evidence="12" id="KW-0694">RNA-binding</keyword>
<feature type="domain" description="Reverse transcriptase" evidence="25">
    <location>
        <begin position="614"/>
        <end position="793"/>
    </location>
</feature>
<keyword evidence="24" id="KW-0472">Membrane</keyword>
<evidence type="ECO:0000256" key="23">
    <source>
        <dbReference type="SAM" id="MobiDB-lite"/>
    </source>
</evidence>
<dbReference type="Pfam" id="PF00665">
    <property type="entry name" value="rve"/>
    <property type="match status" value="1"/>
</dbReference>
<evidence type="ECO:0000256" key="14">
    <source>
        <dbReference type="ARBA" id="ARBA00022918"/>
    </source>
</evidence>
<keyword evidence="13" id="KW-0229">DNA integration</keyword>
<evidence type="ECO:0000256" key="13">
    <source>
        <dbReference type="ARBA" id="ARBA00022908"/>
    </source>
</evidence>
<feature type="coiled-coil region" evidence="22">
    <location>
        <begin position="1992"/>
        <end position="2019"/>
    </location>
</feature>
<comment type="similarity">
    <text evidence="2">Belongs to the cyclin family. Cyclin AB subfamily.</text>
</comment>
<dbReference type="SUPFAM" id="SSF56672">
    <property type="entry name" value="DNA/RNA polymerases"/>
    <property type="match status" value="1"/>
</dbReference>
<dbReference type="InterPro" id="IPR056332">
    <property type="entry name" value="Beta-prop_BBS7"/>
</dbReference>
<reference evidence="27 28" key="1">
    <citation type="submission" date="2019-01" db="EMBL/GenBank/DDBJ databases">
        <title>Genome Assembly of Collichthys lucidus.</title>
        <authorList>
            <person name="Cai M."/>
            <person name="Xiao S."/>
        </authorList>
    </citation>
    <scope>NUCLEOTIDE SEQUENCE [LARGE SCALE GENOMIC DNA]</scope>
    <source>
        <strain evidence="27">JT15FE1705JMU</strain>
        <tissue evidence="27">Muscle</tissue>
    </source>
</reference>
<evidence type="ECO:0000256" key="3">
    <source>
        <dbReference type="ARBA" id="ARBA00010879"/>
    </source>
</evidence>
<dbReference type="InterPro" id="IPR056333">
    <property type="entry name" value="BBS7_pf_dom"/>
</dbReference>
<dbReference type="EMBL" id="CM014083">
    <property type="protein sequence ID" value="TKS72052.1"/>
    <property type="molecule type" value="Genomic_DNA"/>
</dbReference>
<comment type="similarity">
    <text evidence="3">Belongs to the beta type-B retroviral polymerase family. HERV class-II K(HML-2) pol subfamily.</text>
</comment>
<gene>
    <name evidence="27" type="ORF">D9C73_006125</name>
</gene>
<dbReference type="Pfam" id="PF23743">
    <property type="entry name" value="Beta-prop_BBS7"/>
    <property type="match status" value="1"/>
</dbReference>
<dbReference type="GO" id="GO:0004190">
    <property type="term" value="F:aspartic-type endopeptidase activity"/>
    <property type="evidence" value="ECO:0007669"/>
    <property type="project" value="InterPro"/>
</dbReference>
<evidence type="ECO:0000256" key="5">
    <source>
        <dbReference type="ARBA" id="ARBA00022618"/>
    </source>
</evidence>
<evidence type="ECO:0000256" key="16">
    <source>
        <dbReference type="ARBA" id="ARBA00023268"/>
    </source>
</evidence>
<feature type="transmembrane region" description="Helical" evidence="24">
    <location>
        <begin position="1684"/>
        <end position="1708"/>
    </location>
</feature>
<evidence type="ECO:0000256" key="8">
    <source>
        <dbReference type="ARBA" id="ARBA00022722"/>
    </source>
</evidence>
<sequence length="2721" mass="304536">MAEQTKKTGGRPKIKEEPMDDAYAGMSTHEAVFNRASEHVAHIRQSARKLAREAGLGSWGTEERAGGRTPAASTTGLDGGARCNQVQMKTPKYSGKTDWEAFHAQFELLARAAGWAEDIKALQLALCLTDEALTCLLLLCPAERENYGALVGALQRRFGQCNQPGVLRSELSSRKRRAGEPLRVLANDIETLARRAYAHMSPDVQNELARDQFIRAITPRELRIQTQLAHPHSLQEALELALEREIVGETTSDDSGGIPVVRTATQVSPVQAKPAWAEELTELVRAASLQPQRSSNRKRPRVCVDGTTQTPAPASHHALSPRDGAQRYRQGSGAPLPPEAEDITEAARVVGWTHMGDFCHVPITLAGAPCVALVDTGSTATLMRPDQVPAGIQLEPTVVKLRTVTGELAPMLGRGVVAIQVGGLSVNCKVWVAAVQDPCILGLDFLRAAHCLLDLGKNTLTFPGGPTVGMVPPTQAPRPHPPTSRAAEECRDPDPQPQAFSPTPLPPTSCIPVVEQPPVPDQQPTAGEEDRLAAVREIWRRSCDNLEPRQQQELWQLLLDFKDIFALTEEEVGLTHLVQHEIDTGDARPIKTRPRRLPMRHQAAADSAIDEMLKTGIIEPSDSPWASGVVMVNKKRSPKMRFCVDYRPLNSVTKKDSYPLPRIDESLDLVIGSSWFSSLDLRSGYWQVPLSPSARPKTAFCTGRGLWQFRVLCFGLCNAPATFERLMEKVLCDIPRQECLVYLDDILVHGDSFHAALEALRRVLQRISAAGLKLHPDKCCFMRRELEFLGHRVGGGGISTLEEKVQAVRDWPAPTNLRELKSFIGLASYYRRFVRGFSCIAAPLFRLQQKDSDFSWTPECEQAFSSLKKALTESPVLTPPDPNLPFVLDTDASDVGMGAVLSQVGVEGEKVVAYFSKTFNKAERRYCVTRRELLAIVRAINHFKYYLCGLPFTVRTDHSALQWLMSFKEPEGQIARWLEELAPYVFQVEYRAGTRHANADAMSRRPCALDGCRYCEKREFREKELRMEEQGSMRDGERPVCREMHVVDSPEWRAQQEQDADLHPVLQWVESGQQPQWNEVAGCSLATKGLFTKFGALRVKEGVLQRAWKEPATGEERWQVVVPRALRETVLKASHGTAGAGHFGVSKTLRRVRQGFYWGQMRRDVEDFCRRCDLCTAHKGPLGQSRAPLQQLAVGAPMERVAVDIMGPFPRTDRGNRYVLAAMDYFTKWPEAYAIPDQEAQTVADALVEGMFARFGAAEVIHSDQGRNFESGVFSAMCERMGMQKTRTTPLHPQSDGLVERFNRTLAKQLAILTAEHQRDWDQHLPLVLLAYRSAVQDSTSCTPALLMLGRELRTPAEMAFGRPPDAPAVPPGPEYARRLQDRMESAHAFARDQLQKAGMRQKRNYDMRARGRDFEVGDLVWVYSPRRKKGRCPKLDSHWVGPCEVLGKLGEVVYRVQLPPRGRRVALHRDRLAPYRGDARPYQHPGPSTPLRKNSPATPPDSMTVSQPNSPHSFPSLNSPPVHLQVVPGLQVQPPVFTPRRPRRRRRAPGHLRDFLCDPSGRGSLPYAAANFYQRALLANALTSALRLHQRLPRFQLSRAFLAQALQEDSCHYLLYSLILVNSYPITMSIFPVFLFSLLHATTYTKKVLDSVGPSSLMFIRNLLDKLTANQQNILKFIACNEIFLMPATVFMLFSGQGSLLLPFIYYRFLTLRYTSRRNPYCRTLFTELRILLEHFIMKPACPVFFRRMCLSSWCYIPENYEAASSVGEKSNPKGQKISRMDLGGALGTPQEKIFVCSGSQVRGFTKKGKQFLTFEANLTESINAIYIFNHYCDCKDQDYYLSGDKINDIICLSSENLTRLVPVLACQDRVLRVLQIGENSAATKWEVDNDKKKGGILCIDAYDIIGDGVSDILVGRDDGTVEVYGFDSASEPTLRFEHVLSESVTSIQGGCVGKESYDEVLTATYTGWVTGLTTEPQKAEAGPGDEVKMSKEIQSKVEALRAELEQLQVKVLQGREQYQQTSQSSTAVSAVPVFSINDKFTLCQDDASYSLTLEVQTAIDNLLLQSDVPIDLLDVDKNSAVVSFSECDSEVRSIEGQYGTLQAYITPRLQPKTCQVRQYQIKPLSLHQRTHSIDQDRPMNRLSLMGQFSFAEIHSWVVFCLPEVPEKTPAGESITFYFHNTFLGTQLEATYCKGEGHFRSDNISTISILSDVLSKEATKRKVNLNISYDISDDSVSHTLNMIHPKLDYQLLLARKVQLIDALKELQVHEGNADFLIPEYRNILDESANLLEEYKKQPAHLERLYGMITDLFIDKFKFKGQNVKTKLLQAKTMKTIHPKAAAANRTVLGALQNNQRSKTQNQRATKQQESSQSLSCKNEDFSKSCYEKPSTKQPAFQIHMDEPDGACIKKPQQVVEAVKAKSVTVVDPLTVDNVLTRLRQPLAPIDIPSAMDVSFDSPMDMSMVEGGERPAAVNEVPEYAAEIHTYLREMEVKTRPKAGYMKKQPDITNSMRAILVDWLVEVGEEYKLQNETLYLAVNYIDRFLSSMSVLRGKLQLVGTAAMLKFEEIYPPEVAEFVYITDDTYTKKQVLRMEHLVLKVLSFDLAAPTINQFLTHYFLHHSVNKQVESLAMYLGELSLVDSDPFLKYLPSHTAAAAYTLAHSIVSGGSWPDSLKEMTGYSLEDLMPCVEDLHRLHLNAASACPAVCTMKFPSSTLQLNCC</sequence>
<dbReference type="Gene3D" id="3.10.10.10">
    <property type="entry name" value="HIV Type 1 Reverse Transcriptase, subunit A, domain 1"/>
    <property type="match status" value="1"/>
</dbReference>
<dbReference type="PANTHER" id="PTHR37984:SF5">
    <property type="entry name" value="PROTEIN NYNRIN-LIKE"/>
    <property type="match status" value="1"/>
</dbReference>
<evidence type="ECO:0000256" key="9">
    <source>
        <dbReference type="ARBA" id="ARBA00022759"/>
    </source>
</evidence>
<dbReference type="SUPFAM" id="SSF47954">
    <property type="entry name" value="Cyclin-like"/>
    <property type="match status" value="2"/>
</dbReference>
<evidence type="ECO:0000256" key="24">
    <source>
        <dbReference type="SAM" id="Phobius"/>
    </source>
</evidence>
<feature type="region of interest" description="Disordered" evidence="23">
    <location>
        <begin position="287"/>
        <end position="341"/>
    </location>
</feature>
<dbReference type="InterPro" id="IPR041588">
    <property type="entry name" value="Integrase_H2C2"/>
</dbReference>
<dbReference type="InterPro" id="IPR043128">
    <property type="entry name" value="Rev_trsase/Diguanyl_cyclase"/>
</dbReference>
<feature type="compositionally biased region" description="Pro residues" evidence="23">
    <location>
        <begin position="503"/>
        <end position="521"/>
    </location>
</feature>
<dbReference type="FunFam" id="1.10.340.70:FF:000001">
    <property type="entry name" value="Retrovirus-related Pol polyprotein from transposon gypsy-like Protein"/>
    <property type="match status" value="1"/>
</dbReference>
<dbReference type="PROSITE" id="PS00292">
    <property type="entry name" value="CYCLINS"/>
    <property type="match status" value="1"/>
</dbReference>
<dbReference type="InterPro" id="IPR048258">
    <property type="entry name" value="Cyclins_cyclin-box"/>
</dbReference>
<feature type="compositionally biased region" description="Basic and acidic residues" evidence="23">
    <location>
        <begin position="1468"/>
        <end position="1482"/>
    </location>
</feature>
<comment type="function">
    <text evidence="1">Essential for the control of the cell cycle at the G2/M (mitosis) transition.</text>
</comment>
<dbReference type="InterPro" id="IPR021109">
    <property type="entry name" value="Peptidase_aspartic_dom_sf"/>
</dbReference>
<evidence type="ECO:0000259" key="25">
    <source>
        <dbReference type="PROSITE" id="PS50878"/>
    </source>
</evidence>